<comment type="similarity">
    <text evidence="2">Belongs to the plant tobamovirus multiplication TOM1 protein family.</text>
</comment>
<keyword evidence="11" id="KW-1185">Reference proteome</keyword>
<dbReference type="PANTHER" id="PTHR31142:SF26">
    <property type="entry name" value="THH1_TOM1_TOM3 DOMAIN-CONTAINING PROTEIN"/>
    <property type="match status" value="1"/>
</dbReference>
<evidence type="ECO:0000256" key="5">
    <source>
        <dbReference type="ARBA" id="ARBA00022989"/>
    </source>
</evidence>
<gene>
    <name evidence="10" type="ORF">DCAF_LOCUS19346</name>
</gene>
<evidence type="ECO:0000256" key="7">
    <source>
        <dbReference type="SAM" id="MobiDB-lite"/>
    </source>
</evidence>
<keyword evidence="3" id="KW-0926">Vacuole</keyword>
<accession>A0AAV1S9T2</accession>
<comment type="subcellular location">
    <subcellularLocation>
        <location evidence="1">Vacuole membrane</location>
        <topology evidence="1">Multi-pass membrane protein</topology>
    </subcellularLocation>
</comment>
<feature type="transmembrane region" description="Helical" evidence="8">
    <location>
        <begin position="241"/>
        <end position="262"/>
    </location>
</feature>
<organism evidence="10 11">
    <name type="scientific">Dovyalis caffra</name>
    <dbReference type="NCBI Taxonomy" id="77055"/>
    <lineage>
        <taxon>Eukaryota</taxon>
        <taxon>Viridiplantae</taxon>
        <taxon>Streptophyta</taxon>
        <taxon>Embryophyta</taxon>
        <taxon>Tracheophyta</taxon>
        <taxon>Spermatophyta</taxon>
        <taxon>Magnoliopsida</taxon>
        <taxon>eudicotyledons</taxon>
        <taxon>Gunneridae</taxon>
        <taxon>Pentapetalae</taxon>
        <taxon>rosids</taxon>
        <taxon>fabids</taxon>
        <taxon>Malpighiales</taxon>
        <taxon>Salicaceae</taxon>
        <taxon>Flacourtieae</taxon>
        <taxon>Dovyalis</taxon>
    </lineage>
</organism>
<keyword evidence="6 8" id="KW-0472">Membrane</keyword>
<comment type="caution">
    <text evidence="10">The sequence shown here is derived from an EMBL/GenBank/DDBJ whole genome shotgun (WGS) entry which is preliminary data.</text>
</comment>
<evidence type="ECO:0000256" key="3">
    <source>
        <dbReference type="ARBA" id="ARBA00022554"/>
    </source>
</evidence>
<feature type="transmembrane region" description="Helical" evidence="8">
    <location>
        <begin position="139"/>
        <end position="161"/>
    </location>
</feature>
<name>A0AAV1S9T2_9ROSI</name>
<dbReference type="InterPro" id="IPR009457">
    <property type="entry name" value="THH1/TOM1/TOM3_dom"/>
</dbReference>
<evidence type="ECO:0000256" key="6">
    <source>
        <dbReference type="ARBA" id="ARBA00023136"/>
    </source>
</evidence>
<feature type="region of interest" description="Disordered" evidence="7">
    <location>
        <begin position="193"/>
        <end position="220"/>
    </location>
</feature>
<feature type="transmembrane region" description="Helical" evidence="8">
    <location>
        <begin position="282"/>
        <end position="302"/>
    </location>
</feature>
<sequence>MNLSSSCYSLDLLIVNIALACIDGTLASIAFSQVCFLLLLLLMDTLSLCIILDAYEDSYAKSTIWMDTPERYSFGGGVLDCRYSISWLALVIWPFQKPDDFWRELHPLSNLSKFTILCKVPMDVGTGCDSNGLSELVKFLAAFPKILFFAAFLLLLSFCLCGSHLEINDDFAFVQLEEKIKQVEWVDLCHQANEEDDDDEENSSQQPLLESAKNKPGSANTDGCWRWCSLRGIHVGSRQKFVITVVVLIFLLMLSFAVIIWIGVGKNPIDSSVVARVYVDFFATAILILGGALGCYGLVLFLKLRKVRSETASSEMRKVAGLAVVSVVCFTSSAAIALSTDIPVLPPPCLRSSVPSAFVLWVMRELPTPVIITQAQPRAVTFISYGAEGTQNPRHWVAATTSKNQREVCPSKYLCVGFETPNSEFYSGRNHKKEGVKSKSNISMIMTAVLKNAESRVMPDLALVTSLEGWNSYREGVMPFSASTYERTDNLRPKKETLPLHFPSPIPASTYKKQKHSALSSEKAVLTDCFICLSKLKKAKKQPPLKIKIPKFNSFLAIRAITLPHSTLKASIFVSLSTKRRMISLILTTSTNPNIADKIAKTKETSIIFTQLENQRYCRFNYYWFCGLGLCNWRWRVRAGPGTKEVRLGRTLGE</sequence>
<dbReference type="AlphaFoldDB" id="A0AAV1S9T2"/>
<dbReference type="Proteomes" id="UP001314170">
    <property type="component" value="Unassembled WGS sequence"/>
</dbReference>
<evidence type="ECO:0000259" key="9">
    <source>
        <dbReference type="Pfam" id="PF06454"/>
    </source>
</evidence>
<dbReference type="PANTHER" id="PTHR31142">
    <property type="entry name" value="TOBAMOVIRUS MULTIPLICATION PROTEIN 1-LIKE ISOFORM X1"/>
    <property type="match status" value="1"/>
</dbReference>
<keyword evidence="5 8" id="KW-1133">Transmembrane helix</keyword>
<evidence type="ECO:0000256" key="1">
    <source>
        <dbReference type="ARBA" id="ARBA00004128"/>
    </source>
</evidence>
<keyword evidence="4 8" id="KW-0812">Transmembrane</keyword>
<evidence type="ECO:0000256" key="4">
    <source>
        <dbReference type="ARBA" id="ARBA00022692"/>
    </source>
</evidence>
<reference evidence="10 11" key="1">
    <citation type="submission" date="2024-01" db="EMBL/GenBank/DDBJ databases">
        <authorList>
            <person name="Waweru B."/>
        </authorList>
    </citation>
    <scope>NUCLEOTIDE SEQUENCE [LARGE SCALE GENOMIC DNA]</scope>
</reference>
<dbReference type="InterPro" id="IPR040226">
    <property type="entry name" value="THH1/TOM1/TOM3"/>
</dbReference>
<evidence type="ECO:0000313" key="10">
    <source>
        <dbReference type="EMBL" id="CAK7346669.1"/>
    </source>
</evidence>
<protein>
    <recommendedName>
        <fullName evidence="9">THH1/TOM1/TOM3 domain-containing protein</fullName>
    </recommendedName>
</protein>
<evidence type="ECO:0000313" key="11">
    <source>
        <dbReference type="Proteomes" id="UP001314170"/>
    </source>
</evidence>
<evidence type="ECO:0000256" key="2">
    <source>
        <dbReference type="ARBA" id="ARBA00006779"/>
    </source>
</evidence>
<feature type="transmembrane region" description="Helical" evidence="8">
    <location>
        <begin position="12"/>
        <end position="31"/>
    </location>
</feature>
<dbReference type="Pfam" id="PF06454">
    <property type="entry name" value="THH1_TOM1-3_dom"/>
    <property type="match status" value="1"/>
</dbReference>
<proteinExistence type="inferred from homology"/>
<feature type="domain" description="THH1/TOM1/TOM3" evidence="9">
    <location>
        <begin position="247"/>
        <end position="376"/>
    </location>
</feature>
<evidence type="ECO:0000256" key="8">
    <source>
        <dbReference type="SAM" id="Phobius"/>
    </source>
</evidence>
<dbReference type="GO" id="GO:0005774">
    <property type="term" value="C:vacuolar membrane"/>
    <property type="evidence" value="ECO:0007669"/>
    <property type="project" value="UniProtKB-SubCell"/>
</dbReference>
<feature type="transmembrane region" description="Helical" evidence="8">
    <location>
        <begin position="322"/>
        <end position="345"/>
    </location>
</feature>
<dbReference type="EMBL" id="CAWUPB010001173">
    <property type="protein sequence ID" value="CAK7346669.1"/>
    <property type="molecule type" value="Genomic_DNA"/>
</dbReference>